<reference evidence="1" key="2">
    <citation type="submission" date="2022-06" db="UniProtKB">
        <authorList>
            <consortium name="EnsemblMetazoa"/>
        </authorList>
    </citation>
    <scope>IDENTIFICATION</scope>
    <source>
        <strain evidence="1">PS312</strain>
    </source>
</reference>
<reference evidence="2" key="1">
    <citation type="journal article" date="2008" name="Nat. Genet.">
        <title>The Pristionchus pacificus genome provides a unique perspective on nematode lifestyle and parasitism.</title>
        <authorList>
            <person name="Dieterich C."/>
            <person name="Clifton S.W."/>
            <person name="Schuster L.N."/>
            <person name="Chinwalla A."/>
            <person name="Delehaunty K."/>
            <person name="Dinkelacker I."/>
            <person name="Fulton L."/>
            <person name="Fulton R."/>
            <person name="Godfrey J."/>
            <person name="Minx P."/>
            <person name="Mitreva M."/>
            <person name="Roeseler W."/>
            <person name="Tian H."/>
            <person name="Witte H."/>
            <person name="Yang S.P."/>
            <person name="Wilson R.K."/>
            <person name="Sommer R.J."/>
        </authorList>
    </citation>
    <scope>NUCLEOTIDE SEQUENCE [LARGE SCALE GENOMIC DNA]</scope>
    <source>
        <strain evidence="2">PS312</strain>
    </source>
</reference>
<keyword evidence="2" id="KW-1185">Reference proteome</keyword>
<dbReference type="AlphaFoldDB" id="A0A2A6CTG0"/>
<gene>
    <name evidence="1" type="primary">WBGene00094297</name>
</gene>
<sequence length="201" mass="22714">MSLISLLLAALLASRVFSRPHQEREHQNAAHRSFQKLKIIDDVKNTPLRINAVRANVTVSNRNADIQCTQLNYFKMTLFLGLKMDANGFIALEFAVKREISFSFAIIEFSFIRDDEAKSVRRLLTHVERVCPEDNDEYQCVPGAAAIAKPVRVPEISQFEIKSPAPVEYFAISILDNEDNILACAVVAAHIDFAKYLLFDD</sequence>
<accession>A0A2A6CTG0</accession>
<proteinExistence type="predicted"/>
<accession>A0A8R1Y9V5</accession>
<protein>
    <submittedName>
        <fullName evidence="1">Uncharacterized protein</fullName>
    </submittedName>
</protein>
<dbReference type="EnsemblMetazoa" id="PPA04743.1">
    <property type="protein sequence ID" value="PPA04743.1"/>
    <property type="gene ID" value="WBGene00094297"/>
</dbReference>
<evidence type="ECO:0000313" key="2">
    <source>
        <dbReference type="Proteomes" id="UP000005239"/>
    </source>
</evidence>
<evidence type="ECO:0000313" key="1">
    <source>
        <dbReference type="EnsemblMetazoa" id="PPA04743.1"/>
    </source>
</evidence>
<dbReference type="Proteomes" id="UP000005239">
    <property type="component" value="Unassembled WGS sequence"/>
</dbReference>
<organism evidence="1 2">
    <name type="scientific">Pristionchus pacificus</name>
    <name type="common">Parasitic nematode worm</name>
    <dbReference type="NCBI Taxonomy" id="54126"/>
    <lineage>
        <taxon>Eukaryota</taxon>
        <taxon>Metazoa</taxon>
        <taxon>Ecdysozoa</taxon>
        <taxon>Nematoda</taxon>
        <taxon>Chromadorea</taxon>
        <taxon>Rhabditida</taxon>
        <taxon>Rhabditina</taxon>
        <taxon>Diplogasteromorpha</taxon>
        <taxon>Diplogasteroidea</taxon>
        <taxon>Neodiplogasteridae</taxon>
        <taxon>Pristionchus</taxon>
    </lineage>
</organism>
<name>A0A2A6CTG0_PRIPA</name>